<dbReference type="OrthoDB" id="7443339at2"/>
<keyword evidence="1" id="KW-0732">Signal</keyword>
<dbReference type="eggNOG" id="COG5492">
    <property type="taxonomic scope" value="Bacteria"/>
</dbReference>
<dbReference type="EMBL" id="ACCL02000009">
    <property type="protein sequence ID" value="EET60747.1"/>
    <property type="molecule type" value="Genomic_DNA"/>
</dbReference>
<dbReference type="Pfam" id="PF02368">
    <property type="entry name" value="Big_2"/>
    <property type="match status" value="3"/>
</dbReference>
<evidence type="ECO:0000313" key="3">
    <source>
        <dbReference type="EMBL" id="EET60747.1"/>
    </source>
</evidence>
<dbReference type="Gene3D" id="2.60.40.1080">
    <property type="match status" value="3"/>
</dbReference>
<proteinExistence type="predicted"/>
<feature type="domain" description="BIG2" evidence="2">
    <location>
        <begin position="374"/>
        <end position="446"/>
    </location>
</feature>
<sequence length="535" mass="57185">MKRKIRKAFLPLLLLLLLVTAGAASAQASSWDFFGALPNTQAKAVKKNPKILFVGNSHTFVNNVPAMVKKLCNKNGISPQITTITHGGYSLYNYAYPDKSDAQQVKLSKKLKTLLKSEKWDYVILQDNRYSGTRKTTQTKKAVQALQPLIKKAGAQMVFYMSWAPKAGHVDYKRGWVSSPTDYMSKKADLFYGLAEKYNAALAPSGIAFLRANTLLPDVELYSSDKNHASTAGSYLSACVIYATLFGKSPEGTAYYPSFDGMSHAQSIQTGKKLQALAADVTVRGSTKDNAELTFSTPQVSMKSGSKTQLSYKIVSGKKTTRVVSWKSGNTKVASVDSSGKVTAYMAGTTTITARLSNNATASCVITVTGGGTADGQLTLDARKMTMYVGKTKLLTANMNAGSLTFSSSNPKVVSVNARGQLTAKSAGRARITVTTKKGQTAVCTVTSIVPVKKLAFSNAKSGMKIKKGQTQKLSVSVSPSNATVKTLQWSSSDTGVLQVSQTGKIKAVSKGTAVITAVTTDGTNRKIQIKIKVV</sequence>
<dbReference type="Proteomes" id="UP000005561">
    <property type="component" value="Unassembled WGS sequence"/>
</dbReference>
<evidence type="ECO:0000313" key="4">
    <source>
        <dbReference type="Proteomes" id="UP000005561"/>
    </source>
</evidence>
<feature type="domain" description="BIG2" evidence="2">
    <location>
        <begin position="451"/>
        <end position="530"/>
    </location>
</feature>
<evidence type="ECO:0000256" key="1">
    <source>
        <dbReference type="SAM" id="SignalP"/>
    </source>
</evidence>
<evidence type="ECO:0000259" key="2">
    <source>
        <dbReference type="SMART" id="SM00635"/>
    </source>
</evidence>
<dbReference type="SMART" id="SM00635">
    <property type="entry name" value="BID_2"/>
    <property type="match status" value="3"/>
</dbReference>
<dbReference type="eggNOG" id="COG2755">
    <property type="taxonomic scope" value="Bacteria"/>
</dbReference>
<dbReference type="InterPro" id="IPR008964">
    <property type="entry name" value="Invasin/intimin_cell_adhesion"/>
</dbReference>
<name>C6LF08_9FIRM</name>
<dbReference type="RefSeq" id="WP_006862001.1">
    <property type="nucleotide sequence ID" value="NZ_ACCL02000009.1"/>
</dbReference>
<reference evidence="3" key="1">
    <citation type="submission" date="2009-07" db="EMBL/GenBank/DDBJ databases">
        <authorList>
            <person name="Weinstock G."/>
            <person name="Sodergren E."/>
            <person name="Clifton S."/>
            <person name="Fulton L."/>
            <person name="Fulton B."/>
            <person name="Courtney L."/>
            <person name="Fronick C."/>
            <person name="Harrison M."/>
            <person name="Strong C."/>
            <person name="Farmer C."/>
            <person name="Delahaunty K."/>
            <person name="Markovic C."/>
            <person name="Hall O."/>
            <person name="Minx P."/>
            <person name="Tomlinson C."/>
            <person name="Mitreva M."/>
            <person name="Nelson J."/>
            <person name="Hou S."/>
            <person name="Wollam A."/>
            <person name="Pepin K.H."/>
            <person name="Johnson M."/>
            <person name="Bhonagiri V."/>
            <person name="Nash W.E."/>
            <person name="Warren W."/>
            <person name="Chinwalla A."/>
            <person name="Mardis E.R."/>
            <person name="Wilson R.K."/>
        </authorList>
    </citation>
    <scope>NUCLEOTIDE SEQUENCE [LARGE SCALE GENOMIC DNA]</scope>
    <source>
        <strain evidence="3">DSM 14469</strain>
    </source>
</reference>
<feature type="chain" id="PRO_5002968289" evidence="1">
    <location>
        <begin position="27"/>
        <end position="535"/>
    </location>
</feature>
<dbReference type="InterPro" id="IPR003343">
    <property type="entry name" value="Big_2"/>
</dbReference>
<keyword evidence="4" id="KW-1185">Reference proteome</keyword>
<dbReference type="InterPro" id="IPR036514">
    <property type="entry name" value="SGNH_hydro_sf"/>
</dbReference>
<gene>
    <name evidence="3" type="ORF">BRYFOR_07209</name>
</gene>
<feature type="domain" description="BIG2" evidence="2">
    <location>
        <begin position="289"/>
        <end position="365"/>
    </location>
</feature>
<comment type="caution">
    <text evidence="3">The sequence shown here is derived from an EMBL/GenBank/DDBJ whole genome shotgun (WGS) entry which is preliminary data.</text>
</comment>
<organism evidence="3 4">
    <name type="scientific">Marvinbryantia formatexigens DSM 14469</name>
    <dbReference type="NCBI Taxonomy" id="478749"/>
    <lineage>
        <taxon>Bacteria</taxon>
        <taxon>Bacillati</taxon>
        <taxon>Bacillota</taxon>
        <taxon>Clostridia</taxon>
        <taxon>Lachnospirales</taxon>
        <taxon>Lachnospiraceae</taxon>
        <taxon>Marvinbryantia</taxon>
    </lineage>
</organism>
<dbReference type="STRING" id="168384.SAMN05660368_02366"/>
<dbReference type="SUPFAM" id="SSF52266">
    <property type="entry name" value="SGNH hydrolase"/>
    <property type="match status" value="1"/>
</dbReference>
<protein>
    <submittedName>
        <fullName evidence="3">RepA leader peptide Tap</fullName>
    </submittedName>
</protein>
<accession>C6LF08</accession>
<dbReference type="SUPFAM" id="SSF49373">
    <property type="entry name" value="Invasin/intimin cell-adhesion fragments"/>
    <property type="match status" value="3"/>
</dbReference>
<dbReference type="AlphaFoldDB" id="C6LF08"/>
<dbReference type="Gene3D" id="3.40.50.1110">
    <property type="entry name" value="SGNH hydrolase"/>
    <property type="match status" value="1"/>
</dbReference>
<feature type="signal peptide" evidence="1">
    <location>
        <begin position="1"/>
        <end position="26"/>
    </location>
</feature>